<keyword evidence="2" id="KW-1185">Reference proteome</keyword>
<sequence length="224" mass="24162">MGVSSQLKGVLVSYSPALNLGITTGLCGSITTFSSWQLGIYEMFFNTQRNSHTRFKNFLGGMTEIAVTLGGSVGAFRFGQMVGCEIRLCYDAFVTRSTPTGLPIGRVETESFPVKPAARRTGWISWLQWRVTDMVLVAVAVLGTVATALVIALARHTRSVSIALLFGPVGTLLRWQLSKFNANPPGFVPRAVRKLPVGTFLANVFGSLVLSIVHLCQTGVVVSH</sequence>
<comment type="caution">
    <text evidence="1">The sequence shown here is derived from an EMBL/GenBank/DDBJ whole genome shotgun (WGS) entry which is preliminary data.</text>
</comment>
<evidence type="ECO:0000313" key="1">
    <source>
        <dbReference type="EMBL" id="KAJ1949422.1"/>
    </source>
</evidence>
<reference evidence="1" key="1">
    <citation type="submission" date="2022-07" db="EMBL/GenBank/DDBJ databases">
        <title>Phylogenomic reconstructions and comparative analyses of Kickxellomycotina fungi.</title>
        <authorList>
            <person name="Reynolds N.K."/>
            <person name="Stajich J.E."/>
            <person name="Barry K."/>
            <person name="Grigoriev I.V."/>
            <person name="Crous P."/>
            <person name="Smith M.E."/>
        </authorList>
    </citation>
    <scope>NUCLEOTIDE SEQUENCE</scope>
    <source>
        <strain evidence="1">NRRL 5244</strain>
    </source>
</reference>
<name>A0ACC1JF51_9FUNG</name>
<gene>
    <name evidence="1" type="ORF">FBU59_001153</name>
</gene>
<dbReference type="Proteomes" id="UP001150603">
    <property type="component" value="Unassembled WGS sequence"/>
</dbReference>
<protein>
    <submittedName>
        <fullName evidence="1">Uncharacterized protein</fullName>
    </submittedName>
</protein>
<evidence type="ECO:0000313" key="2">
    <source>
        <dbReference type="Proteomes" id="UP001150603"/>
    </source>
</evidence>
<accession>A0ACC1JF51</accession>
<proteinExistence type="predicted"/>
<organism evidence="1 2">
    <name type="scientific">Linderina macrospora</name>
    <dbReference type="NCBI Taxonomy" id="4868"/>
    <lineage>
        <taxon>Eukaryota</taxon>
        <taxon>Fungi</taxon>
        <taxon>Fungi incertae sedis</taxon>
        <taxon>Zoopagomycota</taxon>
        <taxon>Kickxellomycotina</taxon>
        <taxon>Kickxellomycetes</taxon>
        <taxon>Kickxellales</taxon>
        <taxon>Kickxellaceae</taxon>
        <taxon>Linderina</taxon>
    </lineage>
</organism>
<dbReference type="EMBL" id="JANBPW010000461">
    <property type="protein sequence ID" value="KAJ1949422.1"/>
    <property type="molecule type" value="Genomic_DNA"/>
</dbReference>